<accession>A0A1F4YD43</accession>
<comment type="caution">
    <text evidence="4">The sequence shown here is derived from an EMBL/GenBank/DDBJ whole genome shotgun (WGS) entry which is preliminary data.</text>
</comment>
<dbReference type="GO" id="GO:0000160">
    <property type="term" value="P:phosphorelay signal transduction system"/>
    <property type="evidence" value="ECO:0007669"/>
    <property type="project" value="InterPro"/>
</dbReference>
<dbReference type="Proteomes" id="UP000178176">
    <property type="component" value="Unassembled WGS sequence"/>
</dbReference>
<feature type="modified residue" description="4-aspartylphosphate" evidence="2">
    <location>
        <position position="52"/>
    </location>
</feature>
<dbReference type="InterPro" id="IPR011006">
    <property type="entry name" value="CheY-like_superfamily"/>
</dbReference>
<dbReference type="CDD" id="cd17574">
    <property type="entry name" value="REC_OmpR"/>
    <property type="match status" value="1"/>
</dbReference>
<dbReference type="PROSITE" id="PS50110">
    <property type="entry name" value="RESPONSE_REGULATORY"/>
    <property type="match status" value="1"/>
</dbReference>
<evidence type="ECO:0000256" key="1">
    <source>
        <dbReference type="ARBA" id="ARBA00022553"/>
    </source>
</evidence>
<evidence type="ECO:0000313" key="5">
    <source>
        <dbReference type="Proteomes" id="UP000178176"/>
    </source>
</evidence>
<organism evidence="4 5">
    <name type="scientific">Candidatus Amesbacteria bacterium RIFCSPHIGHO2_01_FULL_48_32b</name>
    <dbReference type="NCBI Taxonomy" id="1797253"/>
    <lineage>
        <taxon>Bacteria</taxon>
        <taxon>Candidatus Amesiibacteriota</taxon>
    </lineage>
</organism>
<proteinExistence type="predicted"/>
<gene>
    <name evidence="4" type="ORF">A2876_01470</name>
</gene>
<evidence type="ECO:0000259" key="3">
    <source>
        <dbReference type="PROSITE" id="PS50110"/>
    </source>
</evidence>
<feature type="domain" description="Response regulatory" evidence="3">
    <location>
        <begin position="3"/>
        <end position="119"/>
    </location>
</feature>
<dbReference type="InterPro" id="IPR001789">
    <property type="entry name" value="Sig_transdc_resp-reg_receiver"/>
</dbReference>
<sequence>MIKVLVVEDDELISRMYQKVFQSEGYEVFVAENGQVGLDLARTKEPTIILLDIMMPKLNGMQMLQQLKADPKIAKIPVVILTNLSGTADAEKALEFGAVKYIIKSEYKPKEVFDIVKKILAAYTRDEVPKA</sequence>
<protein>
    <recommendedName>
        <fullName evidence="3">Response regulatory domain-containing protein</fullName>
    </recommendedName>
</protein>
<dbReference type="Pfam" id="PF00072">
    <property type="entry name" value="Response_reg"/>
    <property type="match status" value="1"/>
</dbReference>
<dbReference type="InterPro" id="IPR050595">
    <property type="entry name" value="Bact_response_regulator"/>
</dbReference>
<reference evidence="4 5" key="1">
    <citation type="journal article" date="2016" name="Nat. Commun.">
        <title>Thousands of microbial genomes shed light on interconnected biogeochemical processes in an aquifer system.</title>
        <authorList>
            <person name="Anantharaman K."/>
            <person name="Brown C.T."/>
            <person name="Hug L.A."/>
            <person name="Sharon I."/>
            <person name="Castelle C.J."/>
            <person name="Probst A.J."/>
            <person name="Thomas B.C."/>
            <person name="Singh A."/>
            <person name="Wilkins M.J."/>
            <person name="Karaoz U."/>
            <person name="Brodie E.L."/>
            <person name="Williams K.H."/>
            <person name="Hubbard S.S."/>
            <person name="Banfield J.F."/>
        </authorList>
    </citation>
    <scope>NUCLEOTIDE SEQUENCE [LARGE SCALE GENOMIC DNA]</scope>
</reference>
<evidence type="ECO:0000313" key="4">
    <source>
        <dbReference type="EMBL" id="OGC91778.1"/>
    </source>
</evidence>
<keyword evidence="1 2" id="KW-0597">Phosphoprotein</keyword>
<dbReference type="EMBL" id="MEXH01000029">
    <property type="protein sequence ID" value="OGC91778.1"/>
    <property type="molecule type" value="Genomic_DNA"/>
</dbReference>
<evidence type="ECO:0000256" key="2">
    <source>
        <dbReference type="PROSITE-ProRule" id="PRU00169"/>
    </source>
</evidence>
<dbReference type="SUPFAM" id="SSF52172">
    <property type="entry name" value="CheY-like"/>
    <property type="match status" value="1"/>
</dbReference>
<name>A0A1F4YD43_9BACT</name>
<dbReference type="AlphaFoldDB" id="A0A1F4YD43"/>
<dbReference type="SMART" id="SM00448">
    <property type="entry name" value="REC"/>
    <property type="match status" value="1"/>
</dbReference>
<dbReference type="PANTHER" id="PTHR44591:SF3">
    <property type="entry name" value="RESPONSE REGULATORY DOMAIN-CONTAINING PROTEIN"/>
    <property type="match status" value="1"/>
</dbReference>
<dbReference type="PANTHER" id="PTHR44591">
    <property type="entry name" value="STRESS RESPONSE REGULATOR PROTEIN 1"/>
    <property type="match status" value="1"/>
</dbReference>
<dbReference type="Gene3D" id="3.40.50.2300">
    <property type="match status" value="1"/>
</dbReference>